<dbReference type="PRINTS" id="PR00364">
    <property type="entry name" value="DISEASERSIST"/>
</dbReference>
<dbReference type="InterPro" id="IPR001611">
    <property type="entry name" value="Leu-rich_rpt"/>
</dbReference>
<dbReference type="GO" id="GO:0005524">
    <property type="term" value="F:ATP binding"/>
    <property type="evidence" value="ECO:0007669"/>
    <property type="project" value="UniProtKB-KW"/>
</dbReference>
<dbReference type="SUPFAM" id="SSF52540">
    <property type="entry name" value="P-loop containing nucleoside triphosphate hydrolases"/>
    <property type="match status" value="1"/>
</dbReference>
<dbReference type="GO" id="GO:0043531">
    <property type="term" value="F:ADP binding"/>
    <property type="evidence" value="ECO:0007669"/>
    <property type="project" value="InterPro"/>
</dbReference>
<evidence type="ECO:0000256" key="4">
    <source>
        <dbReference type="ARBA" id="ARBA00022821"/>
    </source>
</evidence>
<dbReference type="GO" id="GO:0006952">
    <property type="term" value="P:defense response"/>
    <property type="evidence" value="ECO:0007669"/>
    <property type="project" value="UniProtKB-KW"/>
</dbReference>
<feature type="domain" description="Disease resistance protein winged helix" evidence="9">
    <location>
        <begin position="439"/>
        <end position="507"/>
    </location>
</feature>
<dbReference type="InterPro" id="IPR041118">
    <property type="entry name" value="Rx_N"/>
</dbReference>
<dbReference type="InterPro" id="IPR002182">
    <property type="entry name" value="NB-ARC"/>
</dbReference>
<dbReference type="SUPFAM" id="SSF52058">
    <property type="entry name" value="L domain-like"/>
    <property type="match status" value="1"/>
</dbReference>
<dbReference type="FunFam" id="1.10.10.10:FF:000322">
    <property type="entry name" value="Probable disease resistance protein At1g63360"/>
    <property type="match status" value="1"/>
</dbReference>
<dbReference type="GO" id="GO:0051707">
    <property type="term" value="P:response to other organism"/>
    <property type="evidence" value="ECO:0007669"/>
    <property type="project" value="UniProtKB-ARBA"/>
</dbReference>
<evidence type="ECO:0000256" key="2">
    <source>
        <dbReference type="ARBA" id="ARBA00022737"/>
    </source>
</evidence>
<organism evidence="11">
    <name type="scientific">Fagus sylvatica</name>
    <name type="common">Beechnut</name>
    <dbReference type="NCBI Taxonomy" id="28930"/>
    <lineage>
        <taxon>Eukaryota</taxon>
        <taxon>Viridiplantae</taxon>
        <taxon>Streptophyta</taxon>
        <taxon>Embryophyta</taxon>
        <taxon>Tracheophyta</taxon>
        <taxon>Spermatophyta</taxon>
        <taxon>Magnoliopsida</taxon>
        <taxon>eudicotyledons</taxon>
        <taxon>Gunneridae</taxon>
        <taxon>Pentapetalae</taxon>
        <taxon>rosids</taxon>
        <taxon>fabids</taxon>
        <taxon>Fagales</taxon>
        <taxon>Fagaceae</taxon>
        <taxon>Fagus</taxon>
    </lineage>
</organism>
<dbReference type="InterPro" id="IPR003591">
    <property type="entry name" value="Leu-rich_rpt_typical-subtyp"/>
</dbReference>
<feature type="domain" description="NB-ARC" evidence="7">
    <location>
        <begin position="182"/>
        <end position="354"/>
    </location>
</feature>
<keyword evidence="3" id="KW-0547">Nucleotide-binding</keyword>
<dbReference type="InterPro" id="IPR058922">
    <property type="entry name" value="WHD_DRP"/>
</dbReference>
<sequence length="939" mass="106794">MVWKIVGETLLSALFGALFERLADPLVKEFFRDRNFDQTLVDKLNTVLLTVNAVISDAEEKQITNLEVKNWVNELKDAVYHADDLLDEIATIALQCELEPGVKVKGKAKVNANQVLSRFFTYTESSLQLDKVKESSIKMIVERLEYLANQRDLNLKESVRGKPPPMLPSTSLVDESEVFGRDEEKEKLVKFLLDDTSQENGIPVVAIVGIGGVGKTTLAQIVYNDTRVKKHFKSRVWAHVSEEFDVLKVTKTIFESVTSKNCNDTNLDTLQVKLKERLMRKKFLLVLDDVWNENFIVWDLLSRPLKTGTYGNRVILTTRNHSAASIMRPVFTHHVLHLSDKDCWSLFVKHAFNTRIPEEHPILKGIGEDIVKKCAGLPLAAKTLGGLLYSKVEAEEWLRILNSKIWDLPNDKSNILPALRLSYYYLSPRLKQCFAYCSIFPKGHKFEKEKLVLLWMAEGFLQQSNGKYTMEEVGEEYFRELLSRSFFQQSSSDESCFVMHDLVNDLAQFASGEFSCKFEDGELQVISEKTRHFACLMDWLDGPEKFVALQELKFLRTFLPLHFSNPSRCSALCKIFTDVWLPILKLLRVLSFSCPALAKLPDSLGQLIHLRYLDFSYTSIKELPSSICSLYNLQTLLLSSCTKLIELPAKFGNLINLRHLDVSETKITEMPAGFGRLKSLQVLTDFVVKRDSGSQISELGKLSNLRTLSILRLENVVNATDASEANLKSMNHINELFLEWTSNTHDVENETGVLDHLRPHENLKKLTIENYGGTRFPNWLGDANFSNMVILRLNKCKNCTSLPPLGHLSSLQGLFITKMEGLESLDSGFYGIDNSGVKQFRSLKTLTFEELPRWTHWTLTANGGEDFPSLQELRIQGCPKFIGSLPKRSSINLVISRCKSLAFTSHKELKVEESLDQEELKLATPRVQSRPTKRRRCGT</sequence>
<evidence type="ECO:0008006" key="12">
    <source>
        <dbReference type="Google" id="ProtNLM"/>
    </source>
</evidence>
<feature type="chain" id="PRO_5014964561" description="NB-ARC domain-containing protein" evidence="6">
    <location>
        <begin position="17"/>
        <end position="939"/>
    </location>
</feature>
<keyword evidence="4" id="KW-0611">Plant defense</keyword>
<dbReference type="Gene3D" id="3.40.50.300">
    <property type="entry name" value="P-loop containing nucleotide triphosphate hydrolases"/>
    <property type="match status" value="1"/>
</dbReference>
<dbReference type="Gene3D" id="1.10.8.430">
    <property type="entry name" value="Helical domain of apoptotic protease-activating factors"/>
    <property type="match status" value="1"/>
</dbReference>
<evidence type="ECO:0000259" key="7">
    <source>
        <dbReference type="Pfam" id="PF00931"/>
    </source>
</evidence>
<evidence type="ECO:0000259" key="10">
    <source>
        <dbReference type="Pfam" id="PF25019"/>
    </source>
</evidence>
<dbReference type="InterPro" id="IPR042197">
    <property type="entry name" value="Apaf_helical"/>
</dbReference>
<keyword evidence="5" id="KW-0067">ATP-binding</keyword>
<dbReference type="InterPro" id="IPR056789">
    <property type="entry name" value="LRR_R13L1-DRL21"/>
</dbReference>
<evidence type="ECO:0000256" key="6">
    <source>
        <dbReference type="SAM" id="SignalP"/>
    </source>
</evidence>
<protein>
    <recommendedName>
        <fullName evidence="12">NB-ARC domain-containing protein</fullName>
    </recommendedName>
</protein>
<dbReference type="Pfam" id="PF18052">
    <property type="entry name" value="Rx_N"/>
    <property type="match status" value="1"/>
</dbReference>
<dbReference type="Gene3D" id="1.10.10.10">
    <property type="entry name" value="Winged helix-like DNA-binding domain superfamily/Winged helix DNA-binding domain"/>
    <property type="match status" value="1"/>
</dbReference>
<dbReference type="InterPro" id="IPR036388">
    <property type="entry name" value="WH-like_DNA-bd_sf"/>
</dbReference>
<gene>
    <name evidence="11" type="ORF">FSB_LOCUS16627</name>
</gene>
<dbReference type="EMBL" id="OIVN01001015">
    <property type="protein sequence ID" value="SPC88745.1"/>
    <property type="molecule type" value="Genomic_DNA"/>
</dbReference>
<evidence type="ECO:0000256" key="5">
    <source>
        <dbReference type="ARBA" id="ARBA00022840"/>
    </source>
</evidence>
<dbReference type="Pfam" id="PF23559">
    <property type="entry name" value="WHD_DRP"/>
    <property type="match status" value="1"/>
</dbReference>
<evidence type="ECO:0000256" key="3">
    <source>
        <dbReference type="ARBA" id="ARBA00022741"/>
    </source>
</evidence>
<dbReference type="PANTHER" id="PTHR36766">
    <property type="entry name" value="PLANT BROAD-SPECTRUM MILDEW RESISTANCE PROTEIN RPW8"/>
    <property type="match status" value="1"/>
</dbReference>
<dbReference type="Pfam" id="PF00931">
    <property type="entry name" value="NB-ARC"/>
    <property type="match status" value="1"/>
</dbReference>
<dbReference type="SMART" id="SM00369">
    <property type="entry name" value="LRR_TYP"/>
    <property type="match status" value="3"/>
</dbReference>
<dbReference type="Pfam" id="PF25019">
    <property type="entry name" value="LRR_R13L1-DRL21"/>
    <property type="match status" value="1"/>
</dbReference>
<reference evidence="11" key="1">
    <citation type="submission" date="2018-02" db="EMBL/GenBank/DDBJ databases">
        <authorList>
            <person name="Cohen D.B."/>
            <person name="Kent A.D."/>
        </authorList>
    </citation>
    <scope>NUCLEOTIDE SEQUENCE</scope>
</reference>
<proteinExistence type="predicted"/>
<dbReference type="AlphaFoldDB" id="A0A2N9FNM1"/>
<name>A0A2N9FNM1_FAGSY</name>
<evidence type="ECO:0000256" key="1">
    <source>
        <dbReference type="ARBA" id="ARBA00022614"/>
    </source>
</evidence>
<dbReference type="FunFam" id="3.40.50.300:FF:001091">
    <property type="entry name" value="Probable disease resistance protein At1g61300"/>
    <property type="match status" value="1"/>
</dbReference>
<dbReference type="Pfam" id="PF00560">
    <property type="entry name" value="LRR_1"/>
    <property type="match status" value="1"/>
</dbReference>
<dbReference type="Gene3D" id="3.80.10.10">
    <property type="entry name" value="Ribonuclease Inhibitor"/>
    <property type="match status" value="1"/>
</dbReference>
<keyword evidence="2" id="KW-0677">Repeat</keyword>
<evidence type="ECO:0000313" key="11">
    <source>
        <dbReference type="EMBL" id="SPC88745.1"/>
    </source>
</evidence>
<dbReference type="PANTHER" id="PTHR36766:SF51">
    <property type="entry name" value="DISEASE RESISTANCE RPP13-LIKE PROTEIN 1"/>
    <property type="match status" value="1"/>
</dbReference>
<feature type="domain" description="R13L1/DRL21-like LRR repeat region" evidence="10">
    <location>
        <begin position="696"/>
        <end position="819"/>
    </location>
</feature>
<dbReference type="InterPro" id="IPR032675">
    <property type="entry name" value="LRR_dom_sf"/>
</dbReference>
<dbReference type="InterPro" id="IPR027417">
    <property type="entry name" value="P-loop_NTPase"/>
</dbReference>
<evidence type="ECO:0000259" key="8">
    <source>
        <dbReference type="Pfam" id="PF18052"/>
    </source>
</evidence>
<feature type="domain" description="Disease resistance N-terminal" evidence="8">
    <location>
        <begin position="17"/>
        <end position="100"/>
    </location>
</feature>
<dbReference type="Gene3D" id="1.20.5.4130">
    <property type="match status" value="1"/>
</dbReference>
<keyword evidence="6" id="KW-0732">Signal</keyword>
<feature type="signal peptide" evidence="6">
    <location>
        <begin position="1"/>
        <end position="16"/>
    </location>
</feature>
<evidence type="ECO:0000259" key="9">
    <source>
        <dbReference type="Pfam" id="PF23559"/>
    </source>
</evidence>
<accession>A0A2N9FNM1</accession>
<keyword evidence="1" id="KW-0433">Leucine-rich repeat</keyword>